<feature type="chain" id="PRO_5016252464" evidence="1">
    <location>
        <begin position="32"/>
        <end position="57"/>
    </location>
</feature>
<dbReference type="RefSeq" id="WP_170154923.1">
    <property type="nucleotide sequence ID" value="NZ_QGHB01000004.1"/>
</dbReference>
<feature type="signal peptide" evidence="1">
    <location>
        <begin position="1"/>
        <end position="31"/>
    </location>
</feature>
<protein>
    <submittedName>
        <fullName evidence="2">Uncharacterized protein</fullName>
    </submittedName>
</protein>
<evidence type="ECO:0000313" key="3">
    <source>
        <dbReference type="Proteomes" id="UP000246005"/>
    </source>
</evidence>
<sequence>MALRRNAVRITAGALAAGFVLVTLASGTAGADTVIRKPQSVVGQVDAPDNNVIRKPQ</sequence>
<keyword evidence="1" id="KW-0732">Signal</keyword>
<accession>A0A316HZZ1</accession>
<evidence type="ECO:0000256" key="1">
    <source>
        <dbReference type="SAM" id="SignalP"/>
    </source>
</evidence>
<gene>
    <name evidence="2" type="ORF">C8D88_10462</name>
</gene>
<dbReference type="Proteomes" id="UP000246005">
    <property type="component" value="Unassembled WGS sequence"/>
</dbReference>
<dbReference type="EMBL" id="QGHB01000004">
    <property type="protein sequence ID" value="PWK86901.1"/>
    <property type="molecule type" value="Genomic_DNA"/>
</dbReference>
<proteinExistence type="predicted"/>
<organism evidence="2 3">
    <name type="scientific">Lentzea atacamensis</name>
    <dbReference type="NCBI Taxonomy" id="531938"/>
    <lineage>
        <taxon>Bacteria</taxon>
        <taxon>Bacillati</taxon>
        <taxon>Actinomycetota</taxon>
        <taxon>Actinomycetes</taxon>
        <taxon>Pseudonocardiales</taxon>
        <taxon>Pseudonocardiaceae</taxon>
        <taxon>Lentzea</taxon>
    </lineage>
</organism>
<name>A0A316HZZ1_9PSEU</name>
<dbReference type="AlphaFoldDB" id="A0A316HZZ1"/>
<evidence type="ECO:0000313" key="2">
    <source>
        <dbReference type="EMBL" id="PWK86901.1"/>
    </source>
</evidence>
<reference evidence="2 3" key="1">
    <citation type="submission" date="2018-05" db="EMBL/GenBank/DDBJ databases">
        <title>Genomic Encyclopedia of Type Strains, Phase IV (KMG-IV): sequencing the most valuable type-strain genomes for metagenomic binning, comparative biology and taxonomic classification.</title>
        <authorList>
            <person name="Goeker M."/>
        </authorList>
    </citation>
    <scope>NUCLEOTIDE SEQUENCE [LARGE SCALE GENOMIC DNA]</scope>
    <source>
        <strain evidence="2 3">DSM 45480</strain>
    </source>
</reference>
<comment type="caution">
    <text evidence="2">The sequence shown here is derived from an EMBL/GenBank/DDBJ whole genome shotgun (WGS) entry which is preliminary data.</text>
</comment>